<evidence type="ECO:0000313" key="1">
    <source>
        <dbReference type="EMBL" id="ARJ06428.1"/>
    </source>
</evidence>
<protein>
    <submittedName>
        <fullName evidence="1">Uncharacterized protein</fullName>
    </submittedName>
</protein>
<keyword evidence="2" id="KW-1185">Reference proteome</keyword>
<reference evidence="1 2" key="1">
    <citation type="submission" date="2017-04" db="EMBL/GenBank/DDBJ databases">
        <authorList>
            <person name="Afonso C.L."/>
            <person name="Miller P.J."/>
            <person name="Scott M.A."/>
            <person name="Spackman E."/>
            <person name="Goraichik I."/>
            <person name="Dimitrov K.M."/>
            <person name="Suarez D.L."/>
            <person name="Swayne D.E."/>
        </authorList>
    </citation>
    <scope>NUCLEOTIDE SEQUENCE [LARGE SCALE GENOMIC DNA]</scope>
    <source>
        <strain evidence="2">XA(T)</strain>
    </source>
</reference>
<evidence type="ECO:0000313" key="2">
    <source>
        <dbReference type="Proteomes" id="UP000192775"/>
    </source>
</evidence>
<dbReference type="AlphaFoldDB" id="A0A1X9LQ41"/>
<dbReference type="EMBL" id="CP020715">
    <property type="protein sequence ID" value="ARJ06428.1"/>
    <property type="molecule type" value="Genomic_DNA"/>
</dbReference>
<dbReference type="KEGG" id="cphy:B5808_15300"/>
<dbReference type="Proteomes" id="UP000192775">
    <property type="component" value="Chromosome"/>
</dbReference>
<accession>A0A1X9LQ41</accession>
<sequence>MDEIILTPESSSVRAIAYSKATRELMVRFESGTYYYLDVPARVWREFKAAESKGGFVNDVLKPLFDVRSTHA</sequence>
<name>A0A1X9LQ41_9MICO</name>
<organism evidence="1 2">
    <name type="scientific">Cnuibacter physcomitrellae</name>
    <dbReference type="NCBI Taxonomy" id="1619308"/>
    <lineage>
        <taxon>Bacteria</taxon>
        <taxon>Bacillati</taxon>
        <taxon>Actinomycetota</taxon>
        <taxon>Actinomycetes</taxon>
        <taxon>Micrococcales</taxon>
        <taxon>Microbacteriaceae</taxon>
        <taxon>Cnuibacter</taxon>
    </lineage>
</organism>
<dbReference type="RefSeq" id="WP_085020566.1">
    <property type="nucleotide sequence ID" value="NZ_BMHD01000001.1"/>
</dbReference>
<dbReference type="Pfam" id="PF13619">
    <property type="entry name" value="KTSC"/>
    <property type="match status" value="1"/>
</dbReference>
<dbReference type="InterPro" id="IPR025309">
    <property type="entry name" value="KTSC_dom"/>
</dbReference>
<gene>
    <name evidence="1" type="ORF">B5808_15300</name>
</gene>
<proteinExistence type="predicted"/>